<dbReference type="AlphaFoldDB" id="A0A081PVJ9"/>
<evidence type="ECO:0000313" key="1">
    <source>
        <dbReference type="EMBL" id="KEQ34722.1"/>
    </source>
</evidence>
<organism evidence="1 2">
    <name type="scientific">Streptococcus mitis</name>
    <dbReference type="NCBI Taxonomy" id="28037"/>
    <lineage>
        <taxon>Bacteria</taxon>
        <taxon>Bacillati</taxon>
        <taxon>Bacillota</taxon>
        <taxon>Bacilli</taxon>
        <taxon>Lactobacillales</taxon>
        <taxon>Streptococcaceae</taxon>
        <taxon>Streptococcus</taxon>
        <taxon>Streptococcus mitis group</taxon>
    </lineage>
</organism>
<dbReference type="Proteomes" id="UP000028090">
    <property type="component" value="Unassembled WGS sequence"/>
</dbReference>
<dbReference type="PATRIC" id="fig|28037.95.peg.1285"/>
<protein>
    <submittedName>
        <fullName evidence="1">Uncharacterized protein</fullName>
    </submittedName>
</protein>
<reference evidence="1 2" key="1">
    <citation type="submission" date="2014-05" db="EMBL/GenBank/DDBJ databases">
        <authorList>
            <person name="Daugherty S.C."/>
            <person name="Tallon L.J."/>
            <person name="Sadzewicz L."/>
            <person name="Kilian M."/>
            <person name="Tettelin H."/>
        </authorList>
    </citation>
    <scope>NUCLEOTIDE SEQUENCE [LARGE SCALE GENOMIC DNA]</scope>
    <source>
        <strain evidence="1 2">SK629</strain>
    </source>
</reference>
<dbReference type="EMBL" id="JPFU01000013">
    <property type="protein sequence ID" value="KEQ34722.1"/>
    <property type="molecule type" value="Genomic_DNA"/>
</dbReference>
<comment type="caution">
    <text evidence="1">The sequence shown here is derived from an EMBL/GenBank/DDBJ whole genome shotgun (WGS) entry which is preliminary data.</text>
</comment>
<sequence length="40" mass="4820">MSVKVMKKLVMGFFKEFDNEKVPADSPLYRHTLYRIESFH</sequence>
<dbReference type="RefSeq" id="WP_265182586.1">
    <property type="nucleotide sequence ID" value="NZ_JPFU01000013.1"/>
</dbReference>
<evidence type="ECO:0000313" key="2">
    <source>
        <dbReference type="Proteomes" id="UP000028090"/>
    </source>
</evidence>
<proteinExistence type="predicted"/>
<name>A0A081PVJ9_STRMT</name>
<accession>A0A081PVJ9</accession>
<gene>
    <name evidence="1" type="ORF">SK629_1352</name>
</gene>